<dbReference type="SMART" id="SM00829">
    <property type="entry name" value="PKS_ER"/>
    <property type="match status" value="1"/>
</dbReference>
<dbReference type="CDD" id="cd08276">
    <property type="entry name" value="MDR7"/>
    <property type="match status" value="1"/>
</dbReference>
<dbReference type="Gene3D" id="3.40.50.720">
    <property type="entry name" value="NAD(P)-binding Rossmann-like Domain"/>
    <property type="match status" value="1"/>
</dbReference>
<proteinExistence type="predicted"/>
<dbReference type="SUPFAM" id="SSF51735">
    <property type="entry name" value="NAD(P)-binding Rossmann-fold domains"/>
    <property type="match status" value="1"/>
</dbReference>
<dbReference type="Pfam" id="PF00107">
    <property type="entry name" value="ADH_zinc_N"/>
    <property type="match status" value="1"/>
</dbReference>
<dbReference type="InterPro" id="IPR052711">
    <property type="entry name" value="Zinc_ADH-like"/>
</dbReference>
<evidence type="ECO:0000259" key="1">
    <source>
        <dbReference type="SMART" id="SM00829"/>
    </source>
</evidence>
<gene>
    <name evidence="2" type="ORF">MAM1_0102d05303</name>
</gene>
<dbReference type="InterPro" id="IPR013154">
    <property type="entry name" value="ADH-like_N"/>
</dbReference>
<dbReference type="OrthoDB" id="3509362at2759"/>
<dbReference type="GO" id="GO:0016491">
    <property type="term" value="F:oxidoreductase activity"/>
    <property type="evidence" value="ECO:0007669"/>
    <property type="project" value="InterPro"/>
</dbReference>
<dbReference type="InterPro" id="IPR020843">
    <property type="entry name" value="ER"/>
</dbReference>
<dbReference type="InterPro" id="IPR013149">
    <property type="entry name" value="ADH-like_C"/>
</dbReference>
<dbReference type="InterPro" id="IPR036291">
    <property type="entry name" value="NAD(P)-bd_dom_sf"/>
</dbReference>
<dbReference type="Pfam" id="PF08240">
    <property type="entry name" value="ADH_N"/>
    <property type="match status" value="1"/>
</dbReference>
<dbReference type="InterPro" id="IPR011032">
    <property type="entry name" value="GroES-like_sf"/>
</dbReference>
<evidence type="ECO:0000313" key="2">
    <source>
        <dbReference type="EMBL" id="GAN05827.1"/>
    </source>
</evidence>
<dbReference type="PANTHER" id="PTHR45033:SF2">
    <property type="entry name" value="ZINC-TYPE ALCOHOL DEHYDROGENASE-LIKE PROTEIN C1773.06C"/>
    <property type="match status" value="1"/>
</dbReference>
<organism evidence="2">
    <name type="scientific">Mucor ambiguus</name>
    <dbReference type="NCBI Taxonomy" id="91626"/>
    <lineage>
        <taxon>Eukaryota</taxon>
        <taxon>Fungi</taxon>
        <taxon>Fungi incertae sedis</taxon>
        <taxon>Mucoromycota</taxon>
        <taxon>Mucoromycotina</taxon>
        <taxon>Mucoromycetes</taxon>
        <taxon>Mucorales</taxon>
        <taxon>Mucorineae</taxon>
        <taxon>Mucoraceae</taxon>
        <taxon>Mucor</taxon>
    </lineage>
</organism>
<reference evidence="2" key="1">
    <citation type="submission" date="2014-09" db="EMBL/GenBank/DDBJ databases">
        <title>Draft genome sequence of an oleaginous Mucoromycotina fungus Mucor ambiguus NBRC6742.</title>
        <authorList>
            <person name="Takeda I."/>
            <person name="Yamane N."/>
            <person name="Morita T."/>
            <person name="Tamano K."/>
            <person name="Machida M."/>
            <person name="Baker S."/>
            <person name="Koike H."/>
        </authorList>
    </citation>
    <scope>NUCLEOTIDE SEQUENCE</scope>
    <source>
        <strain evidence="2">NBRC 6742</strain>
    </source>
</reference>
<dbReference type="EMBL" id="DF836391">
    <property type="protein sequence ID" value="GAN05827.1"/>
    <property type="molecule type" value="Genomic_DNA"/>
</dbReference>
<dbReference type="PANTHER" id="PTHR45033">
    <property type="match status" value="1"/>
</dbReference>
<dbReference type="SUPFAM" id="SSF50129">
    <property type="entry name" value="GroES-like"/>
    <property type="match status" value="1"/>
</dbReference>
<keyword evidence="3" id="KW-1185">Reference proteome</keyword>
<dbReference type="STRING" id="91626.A0A0C9MRC9"/>
<feature type="domain" description="Enoyl reductase (ER)" evidence="1">
    <location>
        <begin position="16"/>
        <end position="347"/>
    </location>
</feature>
<protein>
    <submittedName>
        <fullName evidence="2">Nad-p-binding protein</fullName>
    </submittedName>
</protein>
<name>A0A0C9MRC9_9FUNG</name>
<sequence>MAQFENTLYRFTDKKSSYKGIQQVKETINVNDIGKNEVLLKIKAVALNYRDFAIAAGSYPVGIKDNLIPGSDATAEIIQVGSAVSDLEVGDRVITNFDPENLYGQSKNLKTALGAAVDGVLSQYKVVPSYAVNKLPKDSHLTDEEAACLVCTGVTSWNALYGTADKFIAGQTVLMLGTGGVSITSLILAKAAGAVTIITSSSDEKLKYVKEKWGVDHTINYNTNPDWEQQVLDLTHGEGVDFVIENGGSGTIMKSMAATKVGGQVASIGFLGHTKEMPDIMSLVLLRSIRLRGIAVGSKQLAEELIRFVHAKKLRMPVEQTFGFSTDQVYEAYAKIESQTHIGKLVIKVD</sequence>
<evidence type="ECO:0000313" key="3">
    <source>
        <dbReference type="Proteomes" id="UP000053815"/>
    </source>
</evidence>
<accession>A0A0C9MRC9</accession>
<dbReference type="Proteomes" id="UP000053815">
    <property type="component" value="Unassembled WGS sequence"/>
</dbReference>
<dbReference type="AlphaFoldDB" id="A0A0C9MRC9"/>
<dbReference type="Gene3D" id="3.90.180.10">
    <property type="entry name" value="Medium-chain alcohol dehydrogenases, catalytic domain"/>
    <property type="match status" value="1"/>
</dbReference>